<dbReference type="FunFam" id="3.80.10.10:FF:001164">
    <property type="entry name" value="GH01279p"/>
    <property type="match status" value="1"/>
</dbReference>
<evidence type="ECO:0000256" key="3">
    <source>
        <dbReference type="ARBA" id="ARBA00022737"/>
    </source>
</evidence>
<dbReference type="PANTHER" id="PTHR24373">
    <property type="entry name" value="SLIT RELATED LEUCINE-RICH REPEAT NEURONAL PROTEIN"/>
    <property type="match status" value="1"/>
</dbReference>
<accession>A0A8J4Y5K1</accession>
<feature type="chain" id="PRO_5035262682" evidence="4">
    <location>
        <begin position="16"/>
        <end position="572"/>
    </location>
</feature>
<organism evidence="5 6">
    <name type="scientific">Chionoecetes opilio</name>
    <name type="common">Atlantic snow crab</name>
    <name type="synonym">Cancer opilio</name>
    <dbReference type="NCBI Taxonomy" id="41210"/>
    <lineage>
        <taxon>Eukaryota</taxon>
        <taxon>Metazoa</taxon>
        <taxon>Ecdysozoa</taxon>
        <taxon>Arthropoda</taxon>
        <taxon>Crustacea</taxon>
        <taxon>Multicrustacea</taxon>
        <taxon>Malacostraca</taxon>
        <taxon>Eumalacostraca</taxon>
        <taxon>Eucarida</taxon>
        <taxon>Decapoda</taxon>
        <taxon>Pleocyemata</taxon>
        <taxon>Brachyura</taxon>
        <taxon>Eubrachyura</taxon>
        <taxon>Majoidea</taxon>
        <taxon>Majidae</taxon>
        <taxon>Chionoecetes</taxon>
    </lineage>
</organism>
<dbReference type="AlphaFoldDB" id="A0A8J4Y5K1"/>
<feature type="signal peptide" evidence="4">
    <location>
        <begin position="1"/>
        <end position="15"/>
    </location>
</feature>
<keyword evidence="1" id="KW-0433">Leucine-rich repeat</keyword>
<keyword evidence="2 4" id="KW-0732">Signal</keyword>
<dbReference type="SUPFAM" id="SSF52058">
    <property type="entry name" value="L domain-like"/>
    <property type="match status" value="1"/>
</dbReference>
<dbReference type="SUPFAM" id="SSF52047">
    <property type="entry name" value="RNI-like"/>
    <property type="match status" value="1"/>
</dbReference>
<dbReference type="Pfam" id="PF13855">
    <property type="entry name" value="LRR_8"/>
    <property type="match status" value="3"/>
</dbReference>
<dbReference type="Proteomes" id="UP000770661">
    <property type="component" value="Unassembled WGS sequence"/>
</dbReference>
<dbReference type="SMART" id="SM00369">
    <property type="entry name" value="LRR_TYP"/>
    <property type="match status" value="13"/>
</dbReference>
<dbReference type="EMBL" id="JACEEZ010011803">
    <property type="protein sequence ID" value="KAG0721107.1"/>
    <property type="molecule type" value="Genomic_DNA"/>
</dbReference>
<evidence type="ECO:0000256" key="2">
    <source>
        <dbReference type="ARBA" id="ARBA00022729"/>
    </source>
</evidence>
<dbReference type="PANTHER" id="PTHR24373:SF398">
    <property type="entry name" value="LEUCINE-RICH REPEAT-CONTAINING G-PROTEIN COUPLED RECEPTOR 6"/>
    <property type="match status" value="1"/>
</dbReference>
<dbReference type="PROSITE" id="PS51450">
    <property type="entry name" value="LRR"/>
    <property type="match status" value="3"/>
</dbReference>
<dbReference type="InterPro" id="IPR050328">
    <property type="entry name" value="Dev_Immune_Receptor"/>
</dbReference>
<keyword evidence="6" id="KW-1185">Reference proteome</keyword>
<evidence type="ECO:0000313" key="5">
    <source>
        <dbReference type="EMBL" id="KAG0721107.1"/>
    </source>
</evidence>
<evidence type="ECO:0000256" key="1">
    <source>
        <dbReference type="ARBA" id="ARBA00022614"/>
    </source>
</evidence>
<dbReference type="GO" id="GO:0031012">
    <property type="term" value="C:extracellular matrix"/>
    <property type="evidence" value="ECO:0007669"/>
    <property type="project" value="TreeGrafter"/>
</dbReference>
<comment type="caution">
    <text evidence="5">The sequence shown here is derived from an EMBL/GenBank/DDBJ whole genome shotgun (WGS) entry which is preliminary data.</text>
</comment>
<name>A0A8J4Y5K1_CHIOP</name>
<dbReference type="Gene3D" id="3.80.10.10">
    <property type="entry name" value="Ribonuclease Inhibitor"/>
    <property type="match status" value="5"/>
</dbReference>
<dbReference type="InterPro" id="IPR032675">
    <property type="entry name" value="LRR_dom_sf"/>
</dbReference>
<dbReference type="InterPro" id="IPR003591">
    <property type="entry name" value="Leu-rich_rpt_typical-subtyp"/>
</dbReference>
<dbReference type="SMART" id="SM00364">
    <property type="entry name" value="LRR_BAC"/>
    <property type="match status" value="4"/>
</dbReference>
<dbReference type="PRINTS" id="PR00019">
    <property type="entry name" value="LEURICHRPT"/>
</dbReference>
<evidence type="ECO:0000256" key="4">
    <source>
        <dbReference type="SAM" id="SignalP"/>
    </source>
</evidence>
<keyword evidence="5" id="KW-0675">Receptor</keyword>
<dbReference type="InterPro" id="IPR001611">
    <property type="entry name" value="Leu-rich_rpt"/>
</dbReference>
<dbReference type="GO" id="GO:0005615">
    <property type="term" value="C:extracellular space"/>
    <property type="evidence" value="ECO:0007669"/>
    <property type="project" value="TreeGrafter"/>
</dbReference>
<protein>
    <submittedName>
        <fullName evidence="5">Leucine-rich repeat-containing G-protein coupled receptor 4</fullName>
    </submittedName>
</protein>
<sequence length="572" mass="62809">MDVVVSWCLAALVLGTTLQEAAKAAPSEALTAAASQAVRSDPGEDAVATLCPASCFCEEEAEYATCVGDGQWAPPTLPPGLSRVELRGFLVPELEAEQLRRLPGLRELQLNQCNISTLVDDAFAVLPDLDRLDLSENRLAALGPASLRGLRALHHLDLSANQLSNLTQAFTHLPALQHLNLRDNRLTSLAKDTFRGLDRVQHVNLDANRIVAVEVAAFQHLTSLAVLVLSNNPLATLSTLDFFGSRLQYIDVSNIGITRVPQALTQFVRDLRLAKNSITEIHRGDLDSYPNLGLLVLDDNGLELLEEDALGRHECLGCLWLNGNKLQNIPLSLPPALKSLYVEENQITELREGDFGGLINLEQLLLQRNQIGSIATHAFRELSSLKTLDLQANHLTNLTGPIFSSLANLDTLDLSQNPILTLGGDALTGLTSVKVLQMSRVHSAAVAMPDVFFDPLKGLQILEMYGSPVLVGHLVNTTRMLHSLRGVRELNLMHNDLAALRPDFPAFFPKLQVAKLSGNAWRCEEPQQVLWMKAWMTHSPVHFYRSHNISHPESPFPSTSHPESPFPLYKPP</sequence>
<keyword evidence="3" id="KW-0677">Repeat</keyword>
<reference evidence="5" key="1">
    <citation type="submission" date="2020-07" db="EMBL/GenBank/DDBJ databases">
        <title>The High-quality genome of the commercially important snow crab, Chionoecetes opilio.</title>
        <authorList>
            <person name="Jeong J.-H."/>
            <person name="Ryu S."/>
        </authorList>
    </citation>
    <scope>NUCLEOTIDE SEQUENCE</scope>
    <source>
        <strain evidence="5">MADBK_172401_WGS</strain>
        <tissue evidence="5">Digestive gland</tissue>
    </source>
</reference>
<gene>
    <name evidence="5" type="primary">LGR4_0</name>
    <name evidence="5" type="ORF">GWK47_047106</name>
</gene>
<evidence type="ECO:0000313" key="6">
    <source>
        <dbReference type="Proteomes" id="UP000770661"/>
    </source>
</evidence>
<proteinExistence type="predicted"/>
<dbReference type="OrthoDB" id="28057at2759"/>